<dbReference type="InterPro" id="IPR006869">
    <property type="entry name" value="DUF547"/>
</dbReference>
<evidence type="ECO:0000259" key="2">
    <source>
        <dbReference type="Pfam" id="PF04784"/>
    </source>
</evidence>
<accession>A0AA49GSA0</accession>
<dbReference type="PANTHER" id="PTHR46361">
    <property type="entry name" value="ELECTRON CARRIER/ PROTEIN DISULFIDE OXIDOREDUCTASE"/>
    <property type="match status" value="1"/>
</dbReference>
<reference evidence="3" key="2">
    <citation type="journal article" date="2024" name="Antonie Van Leeuwenhoek">
        <title>Roseihalotalea indica gen. nov., sp. nov., a halophilic Bacteroidetes from mesopelagic Southwest Indian Ocean with higher carbohydrate metabolic potential.</title>
        <authorList>
            <person name="Chen B."/>
            <person name="Zhang M."/>
            <person name="Lin D."/>
            <person name="Ye J."/>
            <person name="Tang K."/>
        </authorList>
    </citation>
    <scope>NUCLEOTIDE SEQUENCE</scope>
    <source>
        <strain evidence="3">TK19036</strain>
    </source>
</reference>
<dbReference type="PANTHER" id="PTHR46361:SF3">
    <property type="entry name" value="ELECTRON CARRIER_ PROTEIN DISULFIDE OXIDOREDUCTASE"/>
    <property type="match status" value="1"/>
</dbReference>
<name>A0AA49GSA0_9BACT</name>
<organism evidence="3">
    <name type="scientific">Roseihalotalea indica</name>
    <dbReference type="NCBI Taxonomy" id="2867963"/>
    <lineage>
        <taxon>Bacteria</taxon>
        <taxon>Pseudomonadati</taxon>
        <taxon>Bacteroidota</taxon>
        <taxon>Cytophagia</taxon>
        <taxon>Cytophagales</taxon>
        <taxon>Catalimonadaceae</taxon>
        <taxon>Roseihalotalea</taxon>
    </lineage>
</organism>
<feature type="chain" id="PRO_5041314211" evidence="1">
    <location>
        <begin position="25"/>
        <end position="275"/>
    </location>
</feature>
<dbReference type="Pfam" id="PF04784">
    <property type="entry name" value="DUF547"/>
    <property type="match status" value="1"/>
</dbReference>
<feature type="signal peptide" evidence="1">
    <location>
        <begin position="1"/>
        <end position="24"/>
    </location>
</feature>
<evidence type="ECO:0000256" key="1">
    <source>
        <dbReference type="SAM" id="SignalP"/>
    </source>
</evidence>
<dbReference type="EMBL" id="CP120682">
    <property type="protein sequence ID" value="WKN39628.1"/>
    <property type="molecule type" value="Genomic_DNA"/>
</dbReference>
<dbReference type="AlphaFoldDB" id="A0AA49GSA0"/>
<proteinExistence type="predicted"/>
<reference evidence="3" key="1">
    <citation type="journal article" date="2023" name="Comput. Struct. Biotechnol. J.">
        <title>Discovery of a novel marine Bacteroidetes with a rich repertoire of carbohydrate-active enzymes.</title>
        <authorList>
            <person name="Chen B."/>
            <person name="Liu G."/>
            <person name="Chen Q."/>
            <person name="Wang H."/>
            <person name="Liu L."/>
            <person name="Tang K."/>
        </authorList>
    </citation>
    <scope>NUCLEOTIDE SEQUENCE</scope>
    <source>
        <strain evidence="3">TK19036</strain>
    </source>
</reference>
<feature type="domain" description="DUF547" evidence="2">
    <location>
        <begin position="74"/>
        <end position="197"/>
    </location>
</feature>
<sequence length="275" mass="31255">MKMLLNILLIFSSSLLLMCSSVKGGQKASHDKNYPNVALSKELVRTAREGKNAAEIMDKLAAVSVEELSDELDSDEAKKAFWINVYNGYVQHILTKQPELFDDRGAFFKKEQIRIAGELLSLDKIEHGIIRGSKVKWLLGLVSDPFADKYERTFRTDKADGRIHFALNCGAKSCPYIAIYDAPYMNEQLDEIAHQYLNKTSTYKPEEDKVYVTSLFSWFRGDFGGKNGVRDFLRKYDVIPEDAKPSLVFNDYDWTLELGNYTDLKTTGKTADSNE</sequence>
<keyword evidence="1" id="KW-0732">Signal</keyword>
<gene>
    <name evidence="3" type="ORF">K4G66_13090</name>
</gene>
<protein>
    <submittedName>
        <fullName evidence="3">DUF547 domain-containing protein</fullName>
    </submittedName>
</protein>
<evidence type="ECO:0000313" key="3">
    <source>
        <dbReference type="EMBL" id="WKN39628.1"/>
    </source>
</evidence>